<dbReference type="EMBL" id="JBBPBM010000038">
    <property type="protein sequence ID" value="KAK8527293.1"/>
    <property type="molecule type" value="Genomic_DNA"/>
</dbReference>
<feature type="compositionally biased region" description="Polar residues" evidence="4">
    <location>
        <begin position="44"/>
        <end position="55"/>
    </location>
</feature>
<organism evidence="5 6">
    <name type="scientific">Hibiscus sabdariffa</name>
    <name type="common">roselle</name>
    <dbReference type="NCBI Taxonomy" id="183260"/>
    <lineage>
        <taxon>Eukaryota</taxon>
        <taxon>Viridiplantae</taxon>
        <taxon>Streptophyta</taxon>
        <taxon>Embryophyta</taxon>
        <taxon>Tracheophyta</taxon>
        <taxon>Spermatophyta</taxon>
        <taxon>Magnoliopsida</taxon>
        <taxon>eudicotyledons</taxon>
        <taxon>Gunneridae</taxon>
        <taxon>Pentapetalae</taxon>
        <taxon>rosids</taxon>
        <taxon>malvids</taxon>
        <taxon>Malvales</taxon>
        <taxon>Malvaceae</taxon>
        <taxon>Malvoideae</taxon>
        <taxon>Hibiscus</taxon>
    </lineage>
</organism>
<feature type="coiled-coil region" evidence="3">
    <location>
        <begin position="95"/>
        <end position="129"/>
    </location>
</feature>
<protein>
    <submittedName>
        <fullName evidence="5">Uncharacterized protein</fullName>
    </submittedName>
</protein>
<accession>A0ABR2D1J7</accession>
<gene>
    <name evidence="5" type="ORF">V6N12_054512</name>
</gene>
<comment type="similarity">
    <text evidence="1">Belongs to the GrpE family.</text>
</comment>
<feature type="compositionally biased region" description="Basic and acidic residues" evidence="4">
    <location>
        <begin position="1"/>
        <end position="10"/>
    </location>
</feature>
<sequence length="130" mass="14248">MDKPPEKEHGNAAQSNGEEPAKPSGDAIANPGEVGVTEKAKESGLNQDFQNTMRQSDQRRRRAAKRTAFSDSDSTSDSDSESDGDLSMAGMVKLVEEKDGLLETKQKEFEELKDKVVRTLAEMENAMART</sequence>
<evidence type="ECO:0000256" key="3">
    <source>
        <dbReference type="SAM" id="Coils"/>
    </source>
</evidence>
<keyword evidence="2" id="KW-0143">Chaperone</keyword>
<reference evidence="5 6" key="1">
    <citation type="journal article" date="2024" name="G3 (Bethesda)">
        <title>Genome assembly of Hibiscus sabdariffa L. provides insights into metabolisms of medicinal natural products.</title>
        <authorList>
            <person name="Kim T."/>
        </authorList>
    </citation>
    <scope>NUCLEOTIDE SEQUENCE [LARGE SCALE GENOMIC DNA]</scope>
    <source>
        <strain evidence="5">TK-2024</strain>
        <tissue evidence="5">Old leaves</tissue>
    </source>
</reference>
<evidence type="ECO:0000313" key="5">
    <source>
        <dbReference type="EMBL" id="KAK8527293.1"/>
    </source>
</evidence>
<keyword evidence="3" id="KW-0175">Coiled coil</keyword>
<dbReference type="InterPro" id="IPR013805">
    <property type="entry name" value="GrpE_CC"/>
</dbReference>
<evidence type="ECO:0000256" key="2">
    <source>
        <dbReference type="ARBA" id="ARBA00023186"/>
    </source>
</evidence>
<proteinExistence type="inferred from homology"/>
<evidence type="ECO:0000256" key="1">
    <source>
        <dbReference type="ARBA" id="ARBA00009054"/>
    </source>
</evidence>
<feature type="region of interest" description="Disordered" evidence="4">
    <location>
        <begin position="1"/>
        <end position="91"/>
    </location>
</feature>
<evidence type="ECO:0000256" key="4">
    <source>
        <dbReference type="SAM" id="MobiDB-lite"/>
    </source>
</evidence>
<name>A0ABR2D1J7_9ROSI</name>
<comment type="caution">
    <text evidence="5">The sequence shown here is derived from an EMBL/GenBank/DDBJ whole genome shotgun (WGS) entry which is preliminary data.</text>
</comment>
<dbReference type="Proteomes" id="UP001472677">
    <property type="component" value="Unassembled WGS sequence"/>
</dbReference>
<feature type="compositionally biased region" description="Acidic residues" evidence="4">
    <location>
        <begin position="74"/>
        <end position="84"/>
    </location>
</feature>
<keyword evidence="6" id="KW-1185">Reference proteome</keyword>
<evidence type="ECO:0000313" key="6">
    <source>
        <dbReference type="Proteomes" id="UP001472677"/>
    </source>
</evidence>
<dbReference type="Gene3D" id="3.90.20.20">
    <property type="match status" value="1"/>
</dbReference>